<sequence>MPSFLLPRPSRQLTQNNQQPHHQCIPLSQAGKRKTENPVWSAKQADGGTQLRYMGSSTCPVPCSGGHRTVHDTLIDCGTVRVCVCACIRGASWV</sequence>
<feature type="region of interest" description="Disordered" evidence="1">
    <location>
        <begin position="1"/>
        <end position="42"/>
    </location>
</feature>
<evidence type="ECO:0000256" key="1">
    <source>
        <dbReference type="SAM" id="MobiDB-lite"/>
    </source>
</evidence>
<evidence type="ECO:0000313" key="2">
    <source>
        <dbReference type="EMBL" id="PVH97900.1"/>
    </source>
</evidence>
<name>A0A2V1DIF1_9PLEO</name>
<protein>
    <submittedName>
        <fullName evidence="2">Uncharacterized protein</fullName>
    </submittedName>
</protein>
<proteinExistence type="predicted"/>
<dbReference type="Proteomes" id="UP000244855">
    <property type="component" value="Unassembled WGS sequence"/>
</dbReference>
<keyword evidence="3" id="KW-1185">Reference proteome</keyword>
<reference evidence="2 3" key="1">
    <citation type="journal article" date="2018" name="Sci. Rep.">
        <title>Comparative genomics provides insights into the lifestyle and reveals functional heterogeneity of dark septate endophytic fungi.</title>
        <authorList>
            <person name="Knapp D.G."/>
            <person name="Nemeth J.B."/>
            <person name="Barry K."/>
            <person name="Hainaut M."/>
            <person name="Henrissat B."/>
            <person name="Johnson J."/>
            <person name="Kuo A."/>
            <person name="Lim J.H.P."/>
            <person name="Lipzen A."/>
            <person name="Nolan M."/>
            <person name="Ohm R.A."/>
            <person name="Tamas L."/>
            <person name="Grigoriev I.V."/>
            <person name="Spatafora J.W."/>
            <person name="Nagy L.G."/>
            <person name="Kovacs G.M."/>
        </authorList>
    </citation>
    <scope>NUCLEOTIDE SEQUENCE [LARGE SCALE GENOMIC DNA]</scope>
    <source>
        <strain evidence="2 3">DSE2036</strain>
    </source>
</reference>
<accession>A0A2V1DIF1</accession>
<dbReference type="EMBL" id="KZ805425">
    <property type="protein sequence ID" value="PVH97900.1"/>
    <property type="molecule type" value="Genomic_DNA"/>
</dbReference>
<feature type="compositionally biased region" description="Polar residues" evidence="1">
    <location>
        <begin position="11"/>
        <end position="21"/>
    </location>
</feature>
<evidence type="ECO:0000313" key="3">
    <source>
        <dbReference type="Proteomes" id="UP000244855"/>
    </source>
</evidence>
<gene>
    <name evidence="2" type="ORF">DM02DRAFT_63484</name>
</gene>
<dbReference type="AlphaFoldDB" id="A0A2V1DIF1"/>
<organism evidence="2 3">
    <name type="scientific">Periconia macrospinosa</name>
    <dbReference type="NCBI Taxonomy" id="97972"/>
    <lineage>
        <taxon>Eukaryota</taxon>
        <taxon>Fungi</taxon>
        <taxon>Dikarya</taxon>
        <taxon>Ascomycota</taxon>
        <taxon>Pezizomycotina</taxon>
        <taxon>Dothideomycetes</taxon>
        <taxon>Pleosporomycetidae</taxon>
        <taxon>Pleosporales</taxon>
        <taxon>Massarineae</taxon>
        <taxon>Periconiaceae</taxon>
        <taxon>Periconia</taxon>
    </lineage>
</organism>